<sequence>MPEPQNPRSSGHFVSWPEIFSQHESNLNRHLQICLMVKQHVVQESPSARVLSSMVDRTQELLRLLDDLRIEFMPQCTATRILSSKSLNRVEEQRTLNKDAAFVCHDPSNSQSATLNGSTRHSHDGSSAAAGTPIPPFVFDKRPIPCPLPQHLGGRNKRTSDYEGGTGNNDEITVALPSRKRQKFCSAENGEAVDGDNACASTSNRFVETEDISAEVEARLKAKEENRRRRAEKREKKRKRSSSGSASGASGPDRSSQQRTKRSRVHYGADGEELSSTCPTDKTGAVELYYSAMINLGFLAGGKI</sequence>
<evidence type="ECO:0000256" key="1">
    <source>
        <dbReference type="SAM" id="MobiDB-lite"/>
    </source>
</evidence>
<feature type="region of interest" description="Disordered" evidence="1">
    <location>
        <begin position="218"/>
        <end position="280"/>
    </location>
</feature>
<reference evidence="2" key="1">
    <citation type="submission" date="2009-02" db="EMBL/GenBank/DDBJ databases">
        <title>The Genome Sequence of Ajellomyces capsulatus strain G186AR.</title>
        <authorList>
            <consortium name="The Broad Institute Genome Sequencing Platform"/>
            <person name="Champion M."/>
            <person name="Cuomo C."/>
            <person name="Ma L.-J."/>
            <person name="Henn M.R."/>
            <person name="Sil A."/>
            <person name="Goldman B."/>
            <person name="Young S.K."/>
            <person name="Kodira C.D."/>
            <person name="Zeng Q."/>
            <person name="Koehrsen M."/>
            <person name="Alvarado L."/>
            <person name="Berlin A."/>
            <person name="Borenstein D."/>
            <person name="Chen Z."/>
            <person name="Engels R."/>
            <person name="Freedman E."/>
            <person name="Gellesch M."/>
            <person name="Goldberg J."/>
            <person name="Griggs A."/>
            <person name="Gujja S."/>
            <person name="Heiman D."/>
            <person name="Hepburn T."/>
            <person name="Howarth C."/>
            <person name="Jen D."/>
            <person name="Larson L."/>
            <person name="Lewis B."/>
            <person name="Mehta T."/>
            <person name="Park D."/>
            <person name="Pearson M."/>
            <person name="Roberts A."/>
            <person name="Saif S."/>
            <person name="Shea T."/>
            <person name="Shenoy N."/>
            <person name="Sisk P."/>
            <person name="Stolte C."/>
            <person name="Sykes S."/>
            <person name="Walk T."/>
            <person name="White J."/>
            <person name="Yandava C."/>
            <person name="Klein B."/>
            <person name="McEwen J.G."/>
            <person name="Puccia R."/>
            <person name="Goldman G.H."/>
            <person name="Felipe M.S."/>
            <person name="Nino-Vega G."/>
            <person name="San-Blas G."/>
            <person name="Taylor J."/>
            <person name="Mendoza L."/>
            <person name="Galagan J."/>
            <person name="Nusbaum C."/>
            <person name="Birren B."/>
        </authorList>
    </citation>
    <scope>NUCLEOTIDE SEQUENCE</scope>
    <source>
        <strain evidence="2">G186AR</strain>
    </source>
</reference>
<dbReference type="InParanoid" id="C0NWD9"/>
<dbReference type="EMBL" id="GG663374">
    <property type="protein sequence ID" value="EEH04244.1"/>
    <property type="molecule type" value="Genomic_DNA"/>
</dbReference>
<feature type="region of interest" description="Disordered" evidence="1">
    <location>
        <begin position="107"/>
        <end position="175"/>
    </location>
</feature>
<feature type="compositionally biased region" description="Polar residues" evidence="1">
    <location>
        <begin position="107"/>
        <end position="119"/>
    </location>
</feature>
<name>C0NWD9_AJECG</name>
<gene>
    <name evidence="2" type="ORF">HCBG_07469</name>
</gene>
<evidence type="ECO:0000313" key="2">
    <source>
        <dbReference type="EMBL" id="EEH04244.1"/>
    </source>
</evidence>
<evidence type="ECO:0000313" key="3">
    <source>
        <dbReference type="Proteomes" id="UP000001631"/>
    </source>
</evidence>
<dbReference type="RefSeq" id="XP_045284725.1">
    <property type="nucleotide sequence ID" value="XM_045434518.1"/>
</dbReference>
<dbReference type="AlphaFoldDB" id="C0NWD9"/>
<dbReference type="Proteomes" id="UP000001631">
    <property type="component" value="Unassembled WGS sequence"/>
</dbReference>
<proteinExistence type="predicted"/>
<protein>
    <submittedName>
        <fullName evidence="2">Uncharacterized protein</fullName>
    </submittedName>
</protein>
<feature type="compositionally biased region" description="Low complexity" evidence="1">
    <location>
        <begin position="242"/>
        <end position="251"/>
    </location>
</feature>
<dbReference type="VEuPathDB" id="FungiDB:I7I50_07938"/>
<dbReference type="HOGENOM" id="CLU_045431_0_0_1"/>
<dbReference type="GeneID" id="69040485"/>
<keyword evidence="3" id="KW-1185">Reference proteome</keyword>
<feature type="compositionally biased region" description="Basic residues" evidence="1">
    <location>
        <begin position="228"/>
        <end position="241"/>
    </location>
</feature>
<accession>C0NWD9</accession>
<organism evidence="2 3">
    <name type="scientific">Ajellomyces capsulatus (strain G186AR / H82 / ATCC MYA-2454 / RMSCC 2432)</name>
    <name type="common">Darling's disease fungus</name>
    <name type="synonym">Histoplasma capsulatum</name>
    <dbReference type="NCBI Taxonomy" id="447093"/>
    <lineage>
        <taxon>Eukaryota</taxon>
        <taxon>Fungi</taxon>
        <taxon>Dikarya</taxon>
        <taxon>Ascomycota</taxon>
        <taxon>Pezizomycotina</taxon>
        <taxon>Eurotiomycetes</taxon>
        <taxon>Eurotiomycetidae</taxon>
        <taxon>Onygenales</taxon>
        <taxon>Ajellomycetaceae</taxon>
        <taxon>Histoplasma</taxon>
    </lineage>
</organism>
<feature type="compositionally biased region" description="Basic and acidic residues" evidence="1">
    <location>
        <begin position="218"/>
        <end position="227"/>
    </location>
</feature>